<reference evidence="2" key="1">
    <citation type="journal article" date="2017" name="J. Antimicrob. Chemother.">
        <title>Emergence and genomic analysis of MDR Laribacter hongkongensis strain HLGZ1 from Guangzhou, China.</title>
        <authorList>
            <person name="Wu H.K."/>
            <person name="Chen J.H."/>
            <person name="Yang L."/>
            <person name="Li A.R."/>
            <person name="Su D.H."/>
            <person name="Lin Y.P."/>
            <person name="Chen D.Q."/>
        </authorList>
    </citation>
    <scope>NUCLEOTIDE SEQUENCE</scope>
    <source>
        <strain evidence="2">HLGZ1</strain>
    </source>
</reference>
<dbReference type="RefSeq" id="WP_027823383.1">
    <property type="nucleotide sequence ID" value="NZ_JAJAWK010000002.1"/>
</dbReference>
<name>A0A248LJ16_9NEIS</name>
<keyword evidence="1" id="KW-1133">Transmembrane helix</keyword>
<dbReference type="AlphaFoldDB" id="A0A248LJ16"/>
<keyword evidence="1" id="KW-0472">Membrane</keyword>
<keyword evidence="1" id="KW-0812">Transmembrane</keyword>
<accession>A0A248LJ16</accession>
<feature type="transmembrane region" description="Helical" evidence="1">
    <location>
        <begin position="20"/>
        <end position="41"/>
    </location>
</feature>
<dbReference type="Gene3D" id="1.10.287.70">
    <property type="match status" value="1"/>
</dbReference>
<evidence type="ECO:0000313" key="2">
    <source>
        <dbReference type="EMBL" id="ASJ24790.1"/>
    </source>
</evidence>
<proteinExistence type="predicted"/>
<dbReference type="Proteomes" id="UP000197424">
    <property type="component" value="Chromosome"/>
</dbReference>
<feature type="transmembrane region" description="Helical" evidence="1">
    <location>
        <begin position="78"/>
        <end position="102"/>
    </location>
</feature>
<sequence>MYESQQTPPLPARQFTLRLARHIAIALMLVMLSLLIGMTGYRHFESMSWLDAFLNSAMLLGGMGPVKTDGLTDAGKLFAGLYALYAGLVFIAVMGIVLTPVVHRVLHRFHWETRSGSK</sequence>
<evidence type="ECO:0000256" key="1">
    <source>
        <dbReference type="SAM" id="Phobius"/>
    </source>
</evidence>
<reference evidence="2" key="2">
    <citation type="submission" date="2017-06" db="EMBL/GenBank/DDBJ databases">
        <authorList>
            <person name="Kim H.J."/>
            <person name="Triplett B.A."/>
        </authorList>
    </citation>
    <scope>NUCLEOTIDE SEQUENCE</scope>
    <source>
        <strain evidence="2">HLGZ1</strain>
    </source>
</reference>
<gene>
    <name evidence="2" type="ORF">LHGZ1_1959</name>
</gene>
<protein>
    <submittedName>
        <fullName evidence="2">Putative membrane protein</fullName>
    </submittedName>
</protein>
<organism evidence="2">
    <name type="scientific">Laribacter hongkongensis</name>
    <dbReference type="NCBI Taxonomy" id="168471"/>
    <lineage>
        <taxon>Bacteria</taxon>
        <taxon>Pseudomonadati</taxon>
        <taxon>Pseudomonadota</taxon>
        <taxon>Betaproteobacteria</taxon>
        <taxon>Neisseriales</taxon>
        <taxon>Aquaspirillaceae</taxon>
        <taxon>Laribacter</taxon>
    </lineage>
</organism>
<dbReference type="EMBL" id="CP022115">
    <property type="protein sequence ID" value="ASJ24790.1"/>
    <property type="molecule type" value="Genomic_DNA"/>
</dbReference>
<dbReference type="SUPFAM" id="SSF81324">
    <property type="entry name" value="Voltage-gated potassium channels"/>
    <property type="match status" value="1"/>
</dbReference>
<dbReference type="OrthoDB" id="465094at2"/>